<dbReference type="InterPro" id="IPR001304">
    <property type="entry name" value="C-type_lectin-like"/>
</dbReference>
<evidence type="ECO:0000256" key="2">
    <source>
        <dbReference type="SAM" id="SignalP"/>
    </source>
</evidence>
<dbReference type="SMART" id="SM00034">
    <property type="entry name" value="CLECT"/>
    <property type="match status" value="7"/>
</dbReference>
<feature type="chain" id="PRO_5043473752" evidence="2">
    <location>
        <begin position="22"/>
        <end position="1980"/>
    </location>
</feature>
<evidence type="ECO:0000259" key="3">
    <source>
        <dbReference type="PROSITE" id="PS50041"/>
    </source>
</evidence>
<organism evidence="5 6">
    <name type="scientific">Oopsacas minuta</name>
    <dbReference type="NCBI Taxonomy" id="111878"/>
    <lineage>
        <taxon>Eukaryota</taxon>
        <taxon>Metazoa</taxon>
        <taxon>Porifera</taxon>
        <taxon>Hexactinellida</taxon>
        <taxon>Hexasterophora</taxon>
        <taxon>Lyssacinosida</taxon>
        <taxon>Leucopsacidae</taxon>
        <taxon>Oopsacas</taxon>
    </lineage>
</organism>
<dbReference type="SMART" id="SM00408">
    <property type="entry name" value="IGc2"/>
    <property type="match status" value="6"/>
</dbReference>
<feature type="domain" description="Ig-like" evidence="4">
    <location>
        <begin position="403"/>
        <end position="476"/>
    </location>
</feature>
<name>A0AAV7JF90_9METZ</name>
<feature type="domain" description="C-type lectin" evidence="3">
    <location>
        <begin position="948"/>
        <end position="1052"/>
    </location>
</feature>
<dbReference type="InterPro" id="IPR003598">
    <property type="entry name" value="Ig_sub2"/>
</dbReference>
<dbReference type="InterPro" id="IPR016186">
    <property type="entry name" value="C-type_lectin-like/link_sf"/>
</dbReference>
<dbReference type="SUPFAM" id="SSF56436">
    <property type="entry name" value="C-type lectin-like"/>
    <property type="match status" value="7"/>
</dbReference>
<feature type="domain" description="C-type lectin" evidence="3">
    <location>
        <begin position="33"/>
        <end position="140"/>
    </location>
</feature>
<feature type="domain" description="Ig-like" evidence="4">
    <location>
        <begin position="1051"/>
        <end position="1155"/>
    </location>
</feature>
<dbReference type="InterPro" id="IPR016187">
    <property type="entry name" value="CTDL_fold"/>
</dbReference>
<evidence type="ECO:0000313" key="6">
    <source>
        <dbReference type="Proteomes" id="UP001165289"/>
    </source>
</evidence>
<keyword evidence="1" id="KW-0812">Transmembrane</keyword>
<keyword evidence="2" id="KW-0732">Signal</keyword>
<feature type="domain" description="Ig-like" evidence="4">
    <location>
        <begin position="177"/>
        <end position="246"/>
    </location>
</feature>
<dbReference type="CDD" id="cd00037">
    <property type="entry name" value="CLECT"/>
    <property type="match status" value="7"/>
</dbReference>
<dbReference type="InterPro" id="IPR050111">
    <property type="entry name" value="C-type_lectin/snaclec_domain"/>
</dbReference>
<feature type="signal peptide" evidence="2">
    <location>
        <begin position="1"/>
        <end position="21"/>
    </location>
</feature>
<protein>
    <submittedName>
        <fullName evidence="5">Low affinity immunoglobulin epsilon Fc receptor-like</fullName>
    </submittedName>
</protein>
<dbReference type="PANTHER" id="PTHR22803">
    <property type="entry name" value="MANNOSE, PHOSPHOLIPASE, LECTIN RECEPTOR RELATED"/>
    <property type="match status" value="1"/>
</dbReference>
<keyword evidence="5" id="KW-0675">Receptor</keyword>
<evidence type="ECO:0000313" key="5">
    <source>
        <dbReference type="EMBL" id="KAI6647316.1"/>
    </source>
</evidence>
<feature type="domain" description="C-type lectin" evidence="3">
    <location>
        <begin position="494"/>
        <end position="606"/>
    </location>
</feature>
<gene>
    <name evidence="5" type="ORF">LOD99_12313</name>
</gene>
<dbReference type="PROSITE" id="PS50835">
    <property type="entry name" value="IG_LIKE"/>
    <property type="match status" value="4"/>
</dbReference>
<feature type="domain" description="C-type lectin" evidence="3">
    <location>
        <begin position="720"/>
        <end position="824"/>
    </location>
</feature>
<keyword evidence="6" id="KW-1185">Reference proteome</keyword>
<evidence type="ECO:0000256" key="1">
    <source>
        <dbReference type="SAM" id="Phobius"/>
    </source>
</evidence>
<feature type="domain" description="C-type lectin" evidence="3">
    <location>
        <begin position="1176"/>
        <end position="1280"/>
    </location>
</feature>
<keyword evidence="1" id="KW-0472">Membrane</keyword>
<dbReference type="InterPro" id="IPR007110">
    <property type="entry name" value="Ig-like_dom"/>
</dbReference>
<accession>A0AAV7JF90</accession>
<dbReference type="PROSITE" id="PS50041">
    <property type="entry name" value="C_TYPE_LECTIN_2"/>
    <property type="match status" value="7"/>
</dbReference>
<feature type="domain" description="C-type lectin" evidence="3">
    <location>
        <begin position="1360"/>
        <end position="1466"/>
    </location>
</feature>
<evidence type="ECO:0000259" key="4">
    <source>
        <dbReference type="PROSITE" id="PS50835"/>
    </source>
</evidence>
<reference evidence="5 6" key="1">
    <citation type="journal article" date="2023" name="BMC Biol.">
        <title>The compact genome of the sponge Oopsacas minuta (Hexactinellida) is lacking key metazoan core genes.</title>
        <authorList>
            <person name="Santini S."/>
            <person name="Schenkelaars Q."/>
            <person name="Jourda C."/>
            <person name="Duchesne M."/>
            <person name="Belahbib H."/>
            <person name="Rocher C."/>
            <person name="Selva M."/>
            <person name="Riesgo A."/>
            <person name="Vervoort M."/>
            <person name="Leys S.P."/>
            <person name="Kodjabachian L."/>
            <person name="Le Bivic A."/>
            <person name="Borchiellini C."/>
            <person name="Claverie J.M."/>
            <person name="Renard E."/>
        </authorList>
    </citation>
    <scope>NUCLEOTIDE SEQUENCE [LARGE SCALE GENOMIC DNA]</scope>
    <source>
        <strain evidence="5">SPO-2</strain>
    </source>
</reference>
<dbReference type="Proteomes" id="UP001165289">
    <property type="component" value="Unassembled WGS sequence"/>
</dbReference>
<feature type="transmembrane region" description="Helical" evidence="1">
    <location>
        <begin position="1899"/>
        <end position="1928"/>
    </location>
</feature>
<sequence length="1980" mass="216091">MKYIYFILSLLVLQLHTLVYSQAPTTGCDAITSEGTCFSYFTSSGLNQVDSRQQCLSSGYDLATITSLEDMTLLYSTSTGSIDCWIGLNDIDIEGTFVWIDGSDSTYRNFANGQPNGGPGENCVFPSQGNSGRWIDIQCSGIVTCYFCSTSVNAFGEVIASTASPLSDNAIITSDTTLYCITENMNTPEVMWSYVDLSGIRTDLTSTTDPNTGVSTIQVYTIQPGYYSCNVTENGGMSRTYTANIQNTNLNAAPTTGCDAISSEGTCFSYFSLANPGIIFEDSRQQCISRGYDLATISSPEENALLATIITVTSDCWIGLNDIDIEGTFIWADGSNDTYRNFNGGEPNGGTNENCGQYRTGGGWNDAPCGALLCYFCGVDVEVFGEVLASTFSPLSDNTILTSNTTLYCVTENMNTPEVMWSYVDLSGIRTDLTTTTITDPNTGISTLLVFTTQPGFYSCNVTENGGMSRTYTAVTFDSNPNTVPTTGCDTISTEGTCFSYWTGSGISWEESRLQCLSRGYDLATISSAEENSLLLTTITGSNRCWIGLNDIDNEMAFVWVDGSDSTYRNFASGEPNNLNDEDCVQFQDGVWADTLCISVDCYFCGTDVNVFGEIIASTYSPLSDNAIITSDTTLYCITENMNTPEVMWSYVDLSGIRTDLTSTTDPNTGVSTIQVYTTQPGYYSCNVTENGGTSSTYTALIPDTDPNTVPTSGCDAISSDGRCINYFTGSLGWEDSRLQCVSSGYDLVTISSSEQNNLLFSINTSSIECWIGLRETDINGRFTWADGTVNNFRRFDTGQPNGGPPEQCVHTTNILDTWNDTPCTNILPCYFCGTKLDVFGEVIASTYSALSDNTIITSDTTLYCITENMNTPEVMWSYVDLSGIRTDLTSTTDPNTGISTIQVYTTQPGSYSCEVTESGGMNRTYTAVIPDTDPTTVPTSGCDAISSDGTCINYFTGSLDWEDSRLQCVSSGYDLVTISSSEQNNLLFSINTSSIECWIGLRETDINGRFTWADGTVNNFRRFDTGQPNGGPPEQCVHTTNILDTWNDTPCTDILPCYFCGTKLNVFGEVIASTYSPLSDNAIITSDTTLYCITENMNTPEVMWSYADLSGIRTDLTSTTDPNTGISTIQVYTTQPGSYSCEVTESGGMNRTYTAVIPDTDPTTVPTSGCDAISSDGTCINYFTGSLDWEDSRLQCVSSGYDLVTISSSEQNNLLFSINTSSIECWIGLRETDINGRFTWADGTVNNFRRFDTGQPNGGPPEQCVHTTNILDTWNDTPCTNILPCYFCGTKYLSGIRTDLTSTTDPNTGISTIQVYTTQPGYYSCEVTESGGINRTYTAVIPDTNPITVPIRGCDAVSDEGTCFSHFTRSGLNQEDSRVQCVTMGYDLATVSSAEENTLLYSTSTGSINCWIGLNDIDNEGTFVWVDGSDSTYRNFGDSEPNGGTGENCVRPDQGRSGGWIDVQCIALLNCYFCGSNVNVFGEIIASTYSPLSDNTILTSDTTLYCITENMNTPEVMWSYVDLSGIRTDLTSTTDPNTGVSTIQVYTIQPGYYSCEVTQNGGMNRTYTAGILSPDLYTEAVNGNNYSYTIGVDIEEIYLIYIPADNSIQLTDIHWRREDLPGVLFPNPVNIYSLAYYIGNGEFVTLQCYDKKSGINFVSVGLFVYGPPVIMLGVERTFFLLPPDINEVNFTVQSLDIVLSTNLAGLWQWPNGSSTERYLIFQTFEQSDEGLYMFYVIDWDGADTLAIQINISAVESTQSITTLRTESLGENSILVFWGLFETSSDYSGISFSIYLGDGANESLVGTTTLLHYEITGLTPNVNYTIQIEFQIPNSLQIISITTYHYLEPIEIVTPSESITTEQTVSNTNDITSNPTGTPTSSGIIDVLNTQPVAHFSSYLILVGIIIVIALLVFLCILIIAVVTWYILKKHRVKKNDLYVNAYATTKATNTQVAAINMKNLSEKDATVDLENQTNTYSTT</sequence>
<dbReference type="EMBL" id="JAKMXF010000343">
    <property type="protein sequence ID" value="KAI6647316.1"/>
    <property type="molecule type" value="Genomic_DNA"/>
</dbReference>
<comment type="caution">
    <text evidence="5">The sequence shown here is derived from an EMBL/GenBank/DDBJ whole genome shotgun (WGS) entry which is preliminary data.</text>
</comment>
<feature type="domain" description="Ig-like" evidence="4">
    <location>
        <begin position="823"/>
        <end position="927"/>
    </location>
</feature>
<dbReference type="Pfam" id="PF00059">
    <property type="entry name" value="Lectin_C"/>
    <property type="match status" value="7"/>
</dbReference>
<dbReference type="Gene3D" id="3.10.100.10">
    <property type="entry name" value="Mannose-Binding Protein A, subunit A"/>
    <property type="match status" value="7"/>
</dbReference>
<keyword evidence="1" id="KW-1133">Transmembrane helix</keyword>
<proteinExistence type="predicted"/>
<feature type="domain" description="C-type lectin" evidence="3">
    <location>
        <begin position="263"/>
        <end position="378"/>
    </location>
</feature>